<comment type="caution">
    <text evidence="2">The sequence shown here is derived from an EMBL/GenBank/DDBJ whole genome shotgun (WGS) entry which is preliminary data.</text>
</comment>
<dbReference type="PATRIC" id="fig|1423776.4.peg.2506"/>
<proteinExistence type="predicted"/>
<feature type="transmembrane region" description="Helical" evidence="1">
    <location>
        <begin position="43"/>
        <end position="61"/>
    </location>
</feature>
<sequence>MTHADIAVQIKLLILFTVGLITLLTFIIRHYRQDHRIDLKTTLPLILVALFMAGVLFNLALL</sequence>
<name>A0A0R1LVP7_9LACO</name>
<dbReference type="RefSeq" id="WP_054702366.1">
    <property type="nucleotide sequence ID" value="NZ_AZEE01000004.1"/>
</dbReference>
<accession>A0A0R1LVP7</accession>
<feature type="transmembrane region" description="Helical" evidence="1">
    <location>
        <begin position="12"/>
        <end position="31"/>
    </location>
</feature>
<keyword evidence="3" id="KW-1185">Reference proteome</keyword>
<evidence type="ECO:0000313" key="3">
    <source>
        <dbReference type="Proteomes" id="UP000051160"/>
    </source>
</evidence>
<protein>
    <submittedName>
        <fullName evidence="2">Uncharacterized protein</fullName>
    </submittedName>
</protein>
<reference evidence="2 3" key="1">
    <citation type="journal article" date="2015" name="Genome Announc.">
        <title>Expanding the biotechnology potential of lactobacilli through comparative genomics of 213 strains and associated genera.</title>
        <authorList>
            <person name="Sun Z."/>
            <person name="Harris H.M."/>
            <person name="McCann A."/>
            <person name="Guo C."/>
            <person name="Argimon S."/>
            <person name="Zhang W."/>
            <person name="Yang X."/>
            <person name="Jeffery I.B."/>
            <person name="Cooney J.C."/>
            <person name="Kagawa T.F."/>
            <person name="Liu W."/>
            <person name="Song Y."/>
            <person name="Salvetti E."/>
            <person name="Wrobel A."/>
            <person name="Rasinkangas P."/>
            <person name="Parkhill J."/>
            <person name="Rea M.C."/>
            <person name="O'Sullivan O."/>
            <person name="Ritari J."/>
            <person name="Douillard F.P."/>
            <person name="Paul Ross R."/>
            <person name="Yang R."/>
            <person name="Briner A.E."/>
            <person name="Felis G.E."/>
            <person name="de Vos W.M."/>
            <person name="Barrangou R."/>
            <person name="Klaenhammer T.R."/>
            <person name="Caufield P.W."/>
            <person name="Cui Y."/>
            <person name="Zhang H."/>
            <person name="O'Toole P.W."/>
        </authorList>
    </citation>
    <scope>NUCLEOTIDE SEQUENCE [LARGE SCALE GENOMIC DNA]</scope>
    <source>
        <strain evidence="2 3">DSM 19909</strain>
    </source>
</reference>
<evidence type="ECO:0000256" key="1">
    <source>
        <dbReference type="SAM" id="Phobius"/>
    </source>
</evidence>
<gene>
    <name evidence="2" type="ORF">FD04_GL002470</name>
</gene>
<keyword evidence="1" id="KW-1133">Transmembrane helix</keyword>
<dbReference type="AlphaFoldDB" id="A0A0R1LVP7"/>
<organism evidence="2 3">
    <name type="scientific">Secundilactobacillus odoratitofui DSM 19909 = JCM 15043</name>
    <dbReference type="NCBI Taxonomy" id="1423776"/>
    <lineage>
        <taxon>Bacteria</taxon>
        <taxon>Bacillati</taxon>
        <taxon>Bacillota</taxon>
        <taxon>Bacilli</taxon>
        <taxon>Lactobacillales</taxon>
        <taxon>Lactobacillaceae</taxon>
        <taxon>Secundilactobacillus</taxon>
    </lineage>
</organism>
<evidence type="ECO:0000313" key="2">
    <source>
        <dbReference type="EMBL" id="KRK99693.1"/>
    </source>
</evidence>
<keyword evidence="1" id="KW-0812">Transmembrane</keyword>
<dbReference type="Proteomes" id="UP000051160">
    <property type="component" value="Unassembled WGS sequence"/>
</dbReference>
<dbReference type="STRING" id="1423776.FD04_GL002470"/>
<keyword evidence="1" id="KW-0472">Membrane</keyword>
<dbReference type="EMBL" id="AZEE01000004">
    <property type="protein sequence ID" value="KRK99693.1"/>
    <property type="molecule type" value="Genomic_DNA"/>
</dbReference>